<dbReference type="PANTHER" id="PTHR43400:SF7">
    <property type="entry name" value="FAD-DEPENDENT OXIDOREDUCTASE 2 FAD BINDING DOMAIN-CONTAINING PROTEIN"/>
    <property type="match status" value="1"/>
</dbReference>
<dbReference type="Pfam" id="PF00890">
    <property type="entry name" value="FAD_binding_2"/>
    <property type="match status" value="1"/>
</dbReference>
<evidence type="ECO:0000313" key="6">
    <source>
        <dbReference type="EMBL" id="TCT21712.1"/>
    </source>
</evidence>
<dbReference type="SUPFAM" id="SSF56425">
    <property type="entry name" value="Succinate dehydrogenase/fumarate reductase flavoprotein, catalytic domain"/>
    <property type="match status" value="1"/>
</dbReference>
<dbReference type="Gene3D" id="3.90.700.10">
    <property type="entry name" value="Succinate dehydrogenase/fumarate reductase flavoprotein, catalytic domain"/>
    <property type="match status" value="1"/>
</dbReference>
<proteinExistence type="predicted"/>
<dbReference type="EMBL" id="SMAN01000010">
    <property type="protein sequence ID" value="TCT21712.1"/>
    <property type="molecule type" value="Genomic_DNA"/>
</dbReference>
<gene>
    <name evidence="6" type="ORF">EDD68_11016</name>
</gene>
<dbReference type="GO" id="GO:0033765">
    <property type="term" value="F:steroid dehydrogenase activity, acting on the CH-CH group of donors"/>
    <property type="evidence" value="ECO:0007669"/>
    <property type="project" value="UniProtKB-ARBA"/>
</dbReference>
<evidence type="ECO:0000256" key="3">
    <source>
        <dbReference type="ARBA" id="ARBA00022827"/>
    </source>
</evidence>
<keyword evidence="4" id="KW-0560">Oxidoreductase</keyword>
<dbReference type="RefSeq" id="WP_132371784.1">
    <property type="nucleotide sequence ID" value="NZ_SMAN01000010.1"/>
</dbReference>
<evidence type="ECO:0000256" key="2">
    <source>
        <dbReference type="ARBA" id="ARBA00022630"/>
    </source>
</evidence>
<evidence type="ECO:0000256" key="1">
    <source>
        <dbReference type="ARBA" id="ARBA00001974"/>
    </source>
</evidence>
<dbReference type="InterPro" id="IPR050315">
    <property type="entry name" value="FAD-oxidoreductase_2"/>
</dbReference>
<dbReference type="OrthoDB" id="9806724at2"/>
<protein>
    <submittedName>
        <fullName evidence="6">Tricarballylate dehydrogenase</fullName>
    </submittedName>
</protein>
<dbReference type="InterPro" id="IPR036188">
    <property type="entry name" value="FAD/NAD-bd_sf"/>
</dbReference>
<keyword evidence="3" id="KW-0274">FAD</keyword>
<feature type="domain" description="FAD-dependent oxidoreductase 2 FAD-binding" evidence="5">
    <location>
        <begin position="4"/>
        <end position="429"/>
    </location>
</feature>
<evidence type="ECO:0000256" key="4">
    <source>
        <dbReference type="ARBA" id="ARBA00023002"/>
    </source>
</evidence>
<dbReference type="NCBIfam" id="TIGR02485">
    <property type="entry name" value="CobZ_N-term"/>
    <property type="match status" value="1"/>
</dbReference>
<comment type="cofactor">
    <cofactor evidence="1">
        <name>FAD</name>
        <dbReference type="ChEBI" id="CHEBI:57692"/>
    </cofactor>
</comment>
<keyword evidence="2" id="KW-0285">Flavoprotein</keyword>
<dbReference type="InterPro" id="IPR003953">
    <property type="entry name" value="FAD-dep_OxRdtase_2_FAD-bd"/>
</dbReference>
<reference evidence="6 7" key="1">
    <citation type="submission" date="2019-03" db="EMBL/GenBank/DDBJ databases">
        <title>Genomic Encyclopedia of Type Strains, Phase IV (KMG-IV): sequencing the most valuable type-strain genomes for metagenomic binning, comparative biology and taxonomic classification.</title>
        <authorList>
            <person name="Goeker M."/>
        </authorList>
    </citation>
    <scope>NUCLEOTIDE SEQUENCE [LARGE SCALE GENOMIC DNA]</scope>
    <source>
        <strain evidence="6 7">DSM 25894</strain>
    </source>
</reference>
<name>A0A4V2V1M0_9BACI</name>
<evidence type="ECO:0000313" key="7">
    <source>
        <dbReference type="Proteomes" id="UP000294650"/>
    </source>
</evidence>
<dbReference type="InterPro" id="IPR012831">
    <property type="entry name" value="CobZ"/>
</dbReference>
<dbReference type="SUPFAM" id="SSF51905">
    <property type="entry name" value="FAD/NAD(P)-binding domain"/>
    <property type="match status" value="1"/>
</dbReference>
<dbReference type="InterPro" id="IPR027477">
    <property type="entry name" value="Succ_DH/fumarate_Rdtase_cat_sf"/>
</dbReference>
<keyword evidence="7" id="KW-1185">Reference proteome</keyword>
<comment type="caution">
    <text evidence="6">The sequence shown here is derived from an EMBL/GenBank/DDBJ whole genome shotgun (WGS) entry which is preliminary data.</text>
</comment>
<dbReference type="AlphaFoldDB" id="A0A4V2V1M0"/>
<dbReference type="Gene3D" id="3.50.50.60">
    <property type="entry name" value="FAD/NAD(P)-binding domain"/>
    <property type="match status" value="1"/>
</dbReference>
<dbReference type="PANTHER" id="PTHR43400">
    <property type="entry name" value="FUMARATE REDUCTASE"/>
    <property type="match status" value="1"/>
</dbReference>
<accession>A0A4V2V1M0</accession>
<evidence type="ECO:0000259" key="5">
    <source>
        <dbReference type="Pfam" id="PF00890"/>
    </source>
</evidence>
<dbReference type="Proteomes" id="UP000294650">
    <property type="component" value="Unassembled WGS sequence"/>
</dbReference>
<dbReference type="NCBIfam" id="NF006130">
    <property type="entry name" value="PRK08274.1"/>
    <property type="match status" value="1"/>
</dbReference>
<organism evidence="6 7">
    <name type="scientific">Melghiribacillus thermohalophilus</name>
    <dbReference type="NCBI Taxonomy" id="1324956"/>
    <lineage>
        <taxon>Bacteria</taxon>
        <taxon>Bacillati</taxon>
        <taxon>Bacillota</taxon>
        <taxon>Bacilli</taxon>
        <taxon>Bacillales</taxon>
        <taxon>Bacillaceae</taxon>
        <taxon>Melghiribacillus</taxon>
    </lineage>
</organism>
<sequence>METDVLVVGGGNAALCAALSARDHGARVLVIERAPKFYRGGNSRHTRDFRVMNIKGNDFMIGRYTEDEFVDDLKRVAGGEINEDLARLIVRESETLPEWLGKQGVSWQPALSGTLHLARTNIFQLGGGKAMMNAYYRTAQKKGIEVWYESMLEDMEIEGNEFKAARVRKKDSVVTVKAKAIIVASGGFEANREWHRKYWGSAADNFIIRGTPYNQGNVLKLLLDYGVARVGEPDAFHAVAVDGRAPENDGGIVTRLDSVPFGIVVNKDGQRFYDEGEDFWPKRYAIWGGLIARQPDQIAFSIFDSKMIGKFMPSVWDPVSADTIKGLAEQLGLDSDAVEKTVKEFNEATRPGTFNPAELDDCRTEGLKPPKSHWAVKIDQPPYYAYPLKAGITFTYLGVKVNEHARMIMEDGSLAKNMFASGEITAGNVLKRGYLAGFGLTLGATLGRIAGREAANGIRQESVR</sequence>